<dbReference type="Proteomes" id="UP000078582">
    <property type="component" value="Chromosome"/>
</dbReference>
<organism evidence="1 2">
    <name type="scientific">Loigolactobacillus backii</name>
    <dbReference type="NCBI Taxonomy" id="375175"/>
    <lineage>
        <taxon>Bacteria</taxon>
        <taxon>Bacillati</taxon>
        <taxon>Bacillota</taxon>
        <taxon>Bacilli</taxon>
        <taxon>Lactobacillales</taxon>
        <taxon>Lactobacillaceae</taxon>
        <taxon>Loigolactobacillus</taxon>
    </lineage>
</organism>
<dbReference type="InterPro" id="IPR001130">
    <property type="entry name" value="TatD-like"/>
</dbReference>
<keyword evidence="2" id="KW-1185">Reference proteome</keyword>
<dbReference type="GO" id="GO:0016788">
    <property type="term" value="F:hydrolase activity, acting on ester bonds"/>
    <property type="evidence" value="ECO:0007669"/>
    <property type="project" value="InterPro"/>
</dbReference>
<gene>
    <name evidence="1" type="ORF">AYR53_01815</name>
</gene>
<dbReference type="Pfam" id="PF01026">
    <property type="entry name" value="TatD_DNase"/>
    <property type="match status" value="1"/>
</dbReference>
<dbReference type="AlphaFoldDB" id="A0A192H040"/>
<dbReference type="Gene3D" id="3.20.20.140">
    <property type="entry name" value="Metal-dependent hydrolases"/>
    <property type="match status" value="1"/>
</dbReference>
<dbReference type="SUPFAM" id="SSF51556">
    <property type="entry name" value="Metallo-dependent hydrolases"/>
    <property type="match status" value="1"/>
</dbReference>
<reference evidence="1 2" key="1">
    <citation type="submission" date="2016-03" db="EMBL/GenBank/DDBJ databases">
        <title>Pediococcus and Lactobacillus from brewery environment - whole genome sequencing and assembly.</title>
        <authorList>
            <person name="Behr J."/>
            <person name="Geissler A.J."/>
            <person name="Vogel R.F."/>
        </authorList>
    </citation>
    <scope>NUCLEOTIDE SEQUENCE [LARGE SCALE GENOMIC DNA]</scope>
    <source>
        <strain evidence="1 2">TMW 1.1989</strain>
    </source>
</reference>
<dbReference type="RefSeq" id="WP_068226127.1">
    <property type="nucleotide sequence ID" value="NZ_CP014623.1"/>
</dbReference>
<dbReference type="STRING" id="375175.AYR53_01815"/>
<evidence type="ECO:0000313" key="2">
    <source>
        <dbReference type="Proteomes" id="UP000078582"/>
    </source>
</evidence>
<dbReference type="GeneID" id="42980972"/>
<dbReference type="PANTHER" id="PTHR46124">
    <property type="entry name" value="D-AMINOACYL-TRNA DEACYLASE"/>
    <property type="match status" value="1"/>
</dbReference>
<dbReference type="PANTHER" id="PTHR46124:SF2">
    <property type="entry name" value="D-AMINOACYL-TRNA DEACYLASE"/>
    <property type="match status" value="1"/>
</dbReference>
<dbReference type="PIRSF" id="PIRSF005902">
    <property type="entry name" value="DNase_TatD"/>
    <property type="match status" value="1"/>
</dbReference>
<name>A0A192H040_9LACO</name>
<dbReference type="OrthoDB" id="9810005at2"/>
<dbReference type="EMBL" id="CP014873">
    <property type="protein sequence ID" value="ANK61607.1"/>
    <property type="molecule type" value="Genomic_DNA"/>
</dbReference>
<evidence type="ECO:0000313" key="1">
    <source>
        <dbReference type="EMBL" id="ANK61607.1"/>
    </source>
</evidence>
<accession>A0A192H040</accession>
<dbReference type="InterPro" id="IPR032466">
    <property type="entry name" value="Metal_Hydrolase"/>
</dbReference>
<proteinExistence type="predicted"/>
<protein>
    <submittedName>
        <fullName evidence="1">DNAase</fullName>
    </submittedName>
</protein>
<dbReference type="KEGG" id="lbt:AYR52_11500"/>
<sequence length="241" mass="27259">MQLSDAHCHVADRAFVQQLKRQHIFTTINCATPAEFTQNQTWVGRSRYLRLSAGVHPWQVDKVSLNQMMPILQQVPIIGEIGLDNVWTKTDLALQQQVFSKQLSYAEQAHKPVIVHVKGMAPAALKIMRPYFTTFLIHWYDDLTYLNDFLALGCYVSIGPSFARDANVIKVMHQVPLEKVLVESDGLSGMGWALNQELPLAAYPQRLAACIRTLAQIHHLTSDQLAAQLVANLKRFWLAEN</sequence>